<protein>
    <submittedName>
        <fullName evidence="2">Uncharacterized protein</fullName>
    </submittedName>
</protein>
<reference evidence="3" key="1">
    <citation type="submission" date="2018-05" db="EMBL/GenBank/DDBJ databases">
        <authorList>
            <person name="Li X."/>
        </authorList>
    </citation>
    <scope>NUCLEOTIDE SEQUENCE [LARGE SCALE GENOMIC DNA]</scope>
    <source>
        <strain evidence="3">HKS-05</strain>
    </source>
</reference>
<dbReference type="AlphaFoldDB" id="A0A328B150"/>
<evidence type="ECO:0000313" key="3">
    <source>
        <dbReference type="Proteomes" id="UP000249842"/>
    </source>
</evidence>
<dbReference type="Proteomes" id="UP000249842">
    <property type="component" value="Unassembled WGS sequence"/>
</dbReference>
<dbReference type="Pfam" id="PF13481">
    <property type="entry name" value="AAA_25"/>
    <property type="match status" value="1"/>
</dbReference>
<accession>A0A328B150</accession>
<evidence type="ECO:0000256" key="1">
    <source>
        <dbReference type="SAM" id="MobiDB-lite"/>
    </source>
</evidence>
<comment type="caution">
    <text evidence="2">The sequence shown here is derived from an EMBL/GenBank/DDBJ whole genome shotgun (WGS) entry which is preliminary data.</text>
</comment>
<dbReference type="EMBL" id="QFYP01000001">
    <property type="protein sequence ID" value="RAK59574.1"/>
    <property type="molecule type" value="Genomic_DNA"/>
</dbReference>
<feature type="compositionally biased region" description="Pro residues" evidence="1">
    <location>
        <begin position="66"/>
        <end position="83"/>
    </location>
</feature>
<dbReference type="InterPro" id="IPR027417">
    <property type="entry name" value="P-loop_NTPase"/>
</dbReference>
<dbReference type="Gene3D" id="3.40.50.300">
    <property type="entry name" value="P-loop containing nucleotide triphosphate hydrolases"/>
    <property type="match status" value="1"/>
</dbReference>
<evidence type="ECO:0000313" key="2">
    <source>
        <dbReference type="EMBL" id="RAK59574.1"/>
    </source>
</evidence>
<sequence length="533" mass="57432">MDHPCNPENLARKLRPPPSRNAPSAATPKAEDLKNCEPASAAEPHAGPVSGHPSEGDKTGLSASAPPSPPFAAPDTPSPPPPGDGASEVSPASPEQDPVLQALHAAELYWHALGKGEHRVSCPWAEEHPEGPLIRAVYREPGAAYPLGQFRCVHAHAERRDITSLLKHLKLPVPDGTDPQLVAVSPEGRAAEDAPKNPLRRFSLRGRADEMEAAAADTKPLLGRFVVRGQATMIYAEPNAGKTLIVLNLCLDAIARRVIDPDNVYYINADDSSQGVATKLRLMQDAGAHVLVPGYGPFKTHHLAEMLDQAVAQRTALGTLVIIDTYKKFTDLMDKRRTSVLNQVCRQYVMAGGTVVALGHTAKNPNADGTPRYQGGTDVLEDFDAVYVGRPIIPKAGADERVVKFTRIKCRADSPEDVAYAYATTRGIGYDEKVASVQAVDPDDYAAYATYNGQVGEGEIMAALMRLIRSDGAVGKMELARAVAKECAVSQRVGLDVLNRYTGTVPREHLWTFETGAHGRRTYRLIDQAKPSP</sequence>
<name>A0A328B150_9CAUL</name>
<keyword evidence="3" id="KW-1185">Reference proteome</keyword>
<dbReference type="OrthoDB" id="784829at2"/>
<feature type="region of interest" description="Disordered" evidence="1">
    <location>
        <begin position="1"/>
        <end position="96"/>
    </location>
</feature>
<proteinExistence type="predicted"/>
<organism evidence="2 3">
    <name type="scientific">Phenylobacterium hankyongense</name>
    <dbReference type="NCBI Taxonomy" id="1813876"/>
    <lineage>
        <taxon>Bacteria</taxon>
        <taxon>Pseudomonadati</taxon>
        <taxon>Pseudomonadota</taxon>
        <taxon>Alphaproteobacteria</taxon>
        <taxon>Caulobacterales</taxon>
        <taxon>Caulobacteraceae</taxon>
        <taxon>Phenylobacterium</taxon>
    </lineage>
</organism>
<gene>
    <name evidence="2" type="ORF">DJ021_07045</name>
</gene>
<dbReference type="SUPFAM" id="SSF52540">
    <property type="entry name" value="P-loop containing nucleoside triphosphate hydrolases"/>
    <property type="match status" value="1"/>
</dbReference>